<evidence type="ECO:0000256" key="1">
    <source>
        <dbReference type="SAM" id="MobiDB-lite"/>
    </source>
</evidence>
<dbReference type="AlphaFoldDB" id="A0A371DB01"/>
<gene>
    <name evidence="2" type="ORF">OH76DRAFT_1418221</name>
</gene>
<proteinExistence type="predicted"/>
<evidence type="ECO:0000313" key="3">
    <source>
        <dbReference type="Proteomes" id="UP000256964"/>
    </source>
</evidence>
<organism evidence="2 3">
    <name type="scientific">Lentinus brumalis</name>
    <dbReference type="NCBI Taxonomy" id="2498619"/>
    <lineage>
        <taxon>Eukaryota</taxon>
        <taxon>Fungi</taxon>
        <taxon>Dikarya</taxon>
        <taxon>Basidiomycota</taxon>
        <taxon>Agaricomycotina</taxon>
        <taxon>Agaricomycetes</taxon>
        <taxon>Polyporales</taxon>
        <taxon>Polyporaceae</taxon>
        <taxon>Lentinus</taxon>
    </lineage>
</organism>
<evidence type="ECO:0000313" key="2">
    <source>
        <dbReference type="EMBL" id="RDX49700.1"/>
    </source>
</evidence>
<name>A0A371DB01_9APHY</name>
<protein>
    <submittedName>
        <fullName evidence="2">Uncharacterized protein</fullName>
    </submittedName>
</protein>
<feature type="compositionally biased region" description="Basic and acidic residues" evidence="1">
    <location>
        <begin position="33"/>
        <end position="42"/>
    </location>
</feature>
<dbReference type="OrthoDB" id="2761328at2759"/>
<feature type="region of interest" description="Disordered" evidence="1">
    <location>
        <begin position="1"/>
        <end position="42"/>
    </location>
</feature>
<sequence length="308" mass="33852">MPFSAGTPVHPLLTAPPPHPAQTPIPDAACMHGMDERDSQRDNEPVLVYARWAGRFEARTTRAGSAESRTHIYSAAIPPERPLRPGMRVRILATTPAWYTVPSEDPDTYDTYDAHVVGTVTGVVGWKGRKVILEIGNECKLNTISTARLHLPFVPNVTVDLDALCIPPGQREAQETDINAVAVVRAQPGDTRCGARTCWMPWRALVGDGFLWEPMEEDIGERPGIKPGRKTGRNIHVGHSRWLGGHPGIRFRERIVSMRISTESTHMFSGPSSSVPDESCYNRSSRVAAAQTCTTKPARTATPVRICH</sequence>
<dbReference type="EMBL" id="KZ857403">
    <property type="protein sequence ID" value="RDX49700.1"/>
    <property type="molecule type" value="Genomic_DNA"/>
</dbReference>
<dbReference type="Proteomes" id="UP000256964">
    <property type="component" value="Unassembled WGS sequence"/>
</dbReference>
<keyword evidence="3" id="KW-1185">Reference proteome</keyword>
<feature type="compositionally biased region" description="Pro residues" evidence="1">
    <location>
        <begin position="14"/>
        <end position="23"/>
    </location>
</feature>
<reference evidence="2 3" key="1">
    <citation type="journal article" date="2018" name="Biotechnol. Biofuels">
        <title>Integrative visual omics of the white-rot fungus Polyporus brumalis exposes the biotechnological potential of its oxidative enzymes for delignifying raw plant biomass.</title>
        <authorList>
            <person name="Miyauchi S."/>
            <person name="Rancon A."/>
            <person name="Drula E."/>
            <person name="Hage H."/>
            <person name="Chaduli D."/>
            <person name="Favel A."/>
            <person name="Grisel S."/>
            <person name="Henrissat B."/>
            <person name="Herpoel-Gimbert I."/>
            <person name="Ruiz-Duenas F.J."/>
            <person name="Chevret D."/>
            <person name="Hainaut M."/>
            <person name="Lin J."/>
            <person name="Wang M."/>
            <person name="Pangilinan J."/>
            <person name="Lipzen A."/>
            <person name="Lesage-Meessen L."/>
            <person name="Navarro D."/>
            <person name="Riley R."/>
            <person name="Grigoriev I.V."/>
            <person name="Zhou S."/>
            <person name="Raouche S."/>
            <person name="Rosso M.N."/>
        </authorList>
    </citation>
    <scope>NUCLEOTIDE SEQUENCE [LARGE SCALE GENOMIC DNA]</scope>
    <source>
        <strain evidence="2 3">BRFM 1820</strain>
    </source>
</reference>
<accession>A0A371DB01</accession>